<dbReference type="Gene3D" id="2.10.109.10">
    <property type="entry name" value="Umud Fragment, subunit A"/>
    <property type="match status" value="1"/>
</dbReference>
<protein>
    <recommendedName>
        <fullName evidence="1">Peptidase S24/S26A/S26B/S26C domain-containing protein</fullName>
    </recommendedName>
</protein>
<evidence type="ECO:0000259" key="1">
    <source>
        <dbReference type="Pfam" id="PF00717"/>
    </source>
</evidence>
<feature type="domain" description="Peptidase S24/S26A/S26B/S26C" evidence="1">
    <location>
        <begin position="9"/>
        <end position="88"/>
    </location>
</feature>
<dbReference type="CDD" id="cd06529">
    <property type="entry name" value="S24_LexA-like"/>
    <property type="match status" value="1"/>
</dbReference>
<organism evidence="2">
    <name type="scientific">hydrothermal vent metagenome</name>
    <dbReference type="NCBI Taxonomy" id="652676"/>
    <lineage>
        <taxon>unclassified sequences</taxon>
        <taxon>metagenomes</taxon>
        <taxon>ecological metagenomes</taxon>
    </lineage>
</organism>
<sequence length="110" mass="12326">MESSGGCAASEPFALRVLGDSMLPEFSEGAVIIIDPAGAIRDGCYVMAEVKNEYIFRQLRIIENKYYLQPLNDLYDTVEISGQDVIQGVITQKAGRRRKEHKHYGKDSEN</sequence>
<gene>
    <name evidence="2" type="ORF">MNBD_GAMMA05-1977</name>
</gene>
<dbReference type="SUPFAM" id="SSF51306">
    <property type="entry name" value="LexA/Signal peptidase"/>
    <property type="match status" value="1"/>
</dbReference>
<name>A0A3B0X7H5_9ZZZZ</name>
<dbReference type="InterPro" id="IPR039418">
    <property type="entry name" value="LexA-like"/>
</dbReference>
<dbReference type="Pfam" id="PF00717">
    <property type="entry name" value="Peptidase_S24"/>
    <property type="match status" value="1"/>
</dbReference>
<reference evidence="2" key="1">
    <citation type="submission" date="2018-06" db="EMBL/GenBank/DDBJ databases">
        <authorList>
            <person name="Zhirakovskaya E."/>
        </authorList>
    </citation>
    <scope>NUCLEOTIDE SEQUENCE</scope>
</reference>
<proteinExistence type="predicted"/>
<dbReference type="EMBL" id="UOFE01000023">
    <property type="protein sequence ID" value="VAW51874.1"/>
    <property type="molecule type" value="Genomic_DNA"/>
</dbReference>
<evidence type="ECO:0000313" key="2">
    <source>
        <dbReference type="EMBL" id="VAW51874.1"/>
    </source>
</evidence>
<dbReference type="InterPro" id="IPR015927">
    <property type="entry name" value="Peptidase_S24_S26A/B/C"/>
</dbReference>
<accession>A0A3B0X7H5</accession>
<dbReference type="AlphaFoldDB" id="A0A3B0X7H5"/>
<dbReference type="InterPro" id="IPR036286">
    <property type="entry name" value="LexA/Signal_pep-like_sf"/>
</dbReference>